<feature type="binding site" evidence="9">
    <location>
        <position position="259"/>
    </location>
    <ligand>
        <name>glycerol</name>
        <dbReference type="ChEBI" id="CHEBI:17754"/>
    </ligand>
</feature>
<evidence type="ECO:0000313" key="14">
    <source>
        <dbReference type="Proteomes" id="UP000034883"/>
    </source>
</evidence>
<dbReference type="GO" id="GO:0006072">
    <property type="term" value="P:glycerol-3-phosphate metabolic process"/>
    <property type="evidence" value="ECO:0007669"/>
    <property type="project" value="InterPro"/>
</dbReference>
<dbReference type="Gene3D" id="3.30.420.40">
    <property type="match status" value="2"/>
</dbReference>
<evidence type="ECO:0000256" key="1">
    <source>
        <dbReference type="ARBA" id="ARBA00005190"/>
    </source>
</evidence>
<dbReference type="AlphaFoldDB" id="A0A0F6YH72"/>
<dbReference type="PANTHER" id="PTHR10196:SF69">
    <property type="entry name" value="GLYCEROL KINASE"/>
    <property type="match status" value="1"/>
</dbReference>
<comment type="pathway">
    <text evidence="1 9">Polyol metabolism; glycerol degradation via glycerol kinase pathway; sn-glycerol 3-phosphate from glycerol: step 1/1.</text>
</comment>
<dbReference type="UniPathway" id="UPA00618">
    <property type="reaction ID" value="UER00672"/>
</dbReference>
<dbReference type="SUPFAM" id="SSF53067">
    <property type="entry name" value="Actin-like ATPase domain"/>
    <property type="match status" value="2"/>
</dbReference>
<organism evidence="13 14">
    <name type="scientific">Sandaracinus amylolyticus</name>
    <dbReference type="NCBI Taxonomy" id="927083"/>
    <lineage>
        <taxon>Bacteria</taxon>
        <taxon>Pseudomonadati</taxon>
        <taxon>Myxococcota</taxon>
        <taxon>Polyangia</taxon>
        <taxon>Polyangiales</taxon>
        <taxon>Sandaracinaceae</taxon>
        <taxon>Sandaracinus</taxon>
    </lineage>
</organism>
<dbReference type="Proteomes" id="UP000034883">
    <property type="component" value="Chromosome"/>
</dbReference>
<dbReference type="InterPro" id="IPR005999">
    <property type="entry name" value="Glycerol_kin"/>
</dbReference>
<evidence type="ECO:0000256" key="2">
    <source>
        <dbReference type="ARBA" id="ARBA00009156"/>
    </source>
</evidence>
<dbReference type="InterPro" id="IPR000577">
    <property type="entry name" value="Carb_kinase_FGGY"/>
</dbReference>
<dbReference type="NCBIfam" id="NF000756">
    <property type="entry name" value="PRK00047.1"/>
    <property type="match status" value="1"/>
</dbReference>
<feature type="binding site" evidence="9">
    <location>
        <position position="27"/>
    </location>
    <ligand>
        <name>ATP</name>
        <dbReference type="ChEBI" id="CHEBI:30616"/>
    </ligand>
</feature>
<keyword evidence="5 9" id="KW-0418">Kinase</keyword>
<feature type="binding site" evidence="9">
    <location>
        <position position="281"/>
    </location>
    <ligand>
        <name>ATP</name>
        <dbReference type="ChEBI" id="CHEBI:30616"/>
    </ligand>
</feature>
<dbReference type="GO" id="GO:0019563">
    <property type="term" value="P:glycerol catabolic process"/>
    <property type="evidence" value="ECO:0007669"/>
    <property type="project" value="UniProtKB-UniRule"/>
</dbReference>
<feature type="binding site" evidence="9">
    <location>
        <position position="259"/>
    </location>
    <ligand>
        <name>sn-glycerol 3-phosphate</name>
        <dbReference type="ChEBI" id="CHEBI:57597"/>
    </ligand>
</feature>
<feature type="binding site" evidence="9">
    <location>
        <position position="97"/>
    </location>
    <ligand>
        <name>sn-glycerol 3-phosphate</name>
        <dbReference type="ChEBI" id="CHEBI:57597"/>
    </ligand>
</feature>
<dbReference type="InterPro" id="IPR018484">
    <property type="entry name" value="FGGY_N"/>
</dbReference>
<proteinExistence type="inferred from homology"/>
<dbReference type="Pfam" id="PF02782">
    <property type="entry name" value="FGGY_C"/>
    <property type="match status" value="1"/>
</dbReference>
<dbReference type="PIRSF" id="PIRSF000538">
    <property type="entry name" value="GlpK"/>
    <property type="match status" value="1"/>
</dbReference>
<keyword evidence="6 9" id="KW-0319">Glycerol metabolism</keyword>
<keyword evidence="14" id="KW-1185">Reference proteome</keyword>
<feature type="domain" description="Carbohydrate kinase FGGY N-terminal" evidence="11">
    <location>
        <begin position="21"/>
        <end position="266"/>
    </location>
</feature>
<evidence type="ECO:0000256" key="5">
    <source>
        <dbReference type="ARBA" id="ARBA00022777"/>
    </source>
</evidence>
<keyword evidence="7 9" id="KW-0067">ATP-binding</keyword>
<comment type="similarity">
    <text evidence="2 9 10">Belongs to the FGGY kinase family.</text>
</comment>
<sequence length="512" mass="55621">MEHVRPGSRRRRGIDMTRHLLAIDQGTTGSTVLVLDTEARVLGRATREFPQHFPTPGQVEHDAEEIWASVEHAIEGAYREAGVDPKQCAGIGITNQRETTMLWDRKTGAAVHRAIVWQDRRTAARCRGMEAEGLLPLYRKKTGLVLDPYFSGTKLEWLLDNVDGVRKRAESGELAFGTVDSFLVWRLSGGAVHVTDVTNASRTLLFDIHRLAWDDELCRHLHVPRAVLPAVKSSSEVYARTKGLRVLPDGIPIAGIAGDQQAALFGQTCFEVGDAKCTYGTGAFLLVNTGDQAPESKNGLVTTVAWKVGDQVRYALEGSAFVAGAAVQWLRDQLGIIKNSVEIEALAAKVPTSGGVVFVPALSGLGAPHWDPDARGTLFGLTRGSSAAHIARATLEGIAFQVAELGRAMEADMGRRIARLRVDGGASQNELLMQFQSDVLDVAIERPANTETTALGAAYLAGLAVGVFPDLSAIERAHRIARRIEPAMRDSERREHLARWTDGVRRARGKLA</sequence>
<dbReference type="InterPro" id="IPR043129">
    <property type="entry name" value="ATPase_NBD"/>
</dbReference>
<comment type="function">
    <text evidence="9">Key enzyme in the regulation of glycerol uptake and metabolism. Catalyzes the phosphorylation of glycerol to yield sn-glycerol 3-phosphate.</text>
</comment>
<feature type="binding site" evidence="9">
    <location>
        <position position="324"/>
    </location>
    <ligand>
        <name>ATP</name>
        <dbReference type="ChEBI" id="CHEBI:30616"/>
    </ligand>
</feature>
<evidence type="ECO:0000256" key="7">
    <source>
        <dbReference type="ARBA" id="ARBA00022840"/>
    </source>
</evidence>
<evidence type="ECO:0000259" key="12">
    <source>
        <dbReference type="Pfam" id="PF02782"/>
    </source>
</evidence>
<dbReference type="GO" id="GO:0005524">
    <property type="term" value="F:ATP binding"/>
    <property type="evidence" value="ECO:0007669"/>
    <property type="project" value="UniProtKB-UniRule"/>
</dbReference>
<feature type="binding site" evidence="9">
    <location>
        <position position="149"/>
    </location>
    <ligand>
        <name>glycerol</name>
        <dbReference type="ChEBI" id="CHEBI:17754"/>
    </ligand>
</feature>
<dbReference type="CDD" id="cd07786">
    <property type="entry name" value="FGGY_EcGK_like"/>
    <property type="match status" value="1"/>
</dbReference>
<comment type="activity regulation">
    <text evidence="9">Inhibited by fructose 1,6-bisphosphate (FBP).</text>
</comment>
<dbReference type="NCBIfam" id="TIGR01311">
    <property type="entry name" value="glycerol_kin"/>
    <property type="match status" value="1"/>
</dbReference>
<evidence type="ECO:0000256" key="9">
    <source>
        <dbReference type="HAMAP-Rule" id="MF_00186"/>
    </source>
</evidence>
<comment type="catalytic activity">
    <reaction evidence="8 9">
        <text>glycerol + ATP = sn-glycerol 3-phosphate + ADP + H(+)</text>
        <dbReference type="Rhea" id="RHEA:21644"/>
        <dbReference type="ChEBI" id="CHEBI:15378"/>
        <dbReference type="ChEBI" id="CHEBI:17754"/>
        <dbReference type="ChEBI" id="CHEBI:30616"/>
        <dbReference type="ChEBI" id="CHEBI:57597"/>
        <dbReference type="ChEBI" id="CHEBI:456216"/>
        <dbReference type="EC" id="2.7.1.30"/>
    </reaction>
</comment>
<keyword evidence="4 9" id="KW-0547">Nucleotide-binding</keyword>
<dbReference type="PANTHER" id="PTHR10196">
    <property type="entry name" value="SUGAR KINASE"/>
    <property type="match status" value="1"/>
</dbReference>
<evidence type="ECO:0000256" key="3">
    <source>
        <dbReference type="ARBA" id="ARBA00022679"/>
    </source>
</evidence>
<dbReference type="PROSITE" id="PS00445">
    <property type="entry name" value="FGGY_KINASES_2"/>
    <property type="match status" value="1"/>
</dbReference>
<feature type="binding site" evidence="9">
    <location>
        <position position="98"/>
    </location>
    <ligand>
        <name>sn-glycerol 3-phosphate</name>
        <dbReference type="ChEBI" id="CHEBI:57597"/>
    </ligand>
</feature>
<protein>
    <recommendedName>
        <fullName evidence="9">Glycerol kinase</fullName>
        <ecNumber evidence="9">2.7.1.30</ecNumber>
    </recommendedName>
    <alternativeName>
        <fullName evidence="9">ATP:glycerol 3-phosphotransferase</fullName>
    </alternativeName>
    <alternativeName>
        <fullName evidence="9">Glycerokinase</fullName>
        <shortName evidence="9">GK</shortName>
    </alternativeName>
</protein>
<dbReference type="FunFam" id="3.30.420.40:FF:000008">
    <property type="entry name" value="Glycerol kinase"/>
    <property type="match status" value="1"/>
</dbReference>
<evidence type="ECO:0000259" key="11">
    <source>
        <dbReference type="Pfam" id="PF00370"/>
    </source>
</evidence>
<evidence type="ECO:0000313" key="13">
    <source>
        <dbReference type="EMBL" id="AKF05413.1"/>
    </source>
</evidence>
<feature type="binding site" evidence="9">
    <location>
        <position position="260"/>
    </location>
    <ligand>
        <name>glycerol</name>
        <dbReference type="ChEBI" id="CHEBI:17754"/>
    </ligand>
</feature>
<dbReference type="HAMAP" id="MF_00186">
    <property type="entry name" value="Glycerol_kin"/>
    <property type="match status" value="1"/>
</dbReference>
<feature type="binding site" evidence="9">
    <location>
        <position position="97"/>
    </location>
    <ligand>
        <name>glycerol</name>
        <dbReference type="ChEBI" id="CHEBI:17754"/>
    </ligand>
</feature>
<accession>A0A0F6YH72</accession>
<dbReference type="GO" id="GO:0004370">
    <property type="term" value="F:glycerol kinase activity"/>
    <property type="evidence" value="ECO:0007669"/>
    <property type="project" value="UniProtKB-UniRule"/>
</dbReference>
<feature type="binding site" evidence="9">
    <location>
        <position position="425"/>
    </location>
    <ligand>
        <name>ATP</name>
        <dbReference type="ChEBI" id="CHEBI:30616"/>
    </ligand>
</feature>
<dbReference type="GO" id="GO:0005829">
    <property type="term" value="C:cytosol"/>
    <property type="evidence" value="ECO:0007669"/>
    <property type="project" value="TreeGrafter"/>
</dbReference>
<dbReference type="InterPro" id="IPR018485">
    <property type="entry name" value="FGGY_C"/>
</dbReference>
<feature type="binding site" evidence="9">
    <location>
        <position position="324"/>
    </location>
    <ligand>
        <name>ADP</name>
        <dbReference type="ChEBI" id="CHEBI:456216"/>
    </ligand>
</feature>
<dbReference type="PROSITE" id="PS00933">
    <property type="entry name" value="FGGY_KINASES_1"/>
    <property type="match status" value="1"/>
</dbReference>
<reference evidence="13 14" key="1">
    <citation type="submission" date="2015-03" db="EMBL/GenBank/DDBJ databases">
        <title>Genome assembly of Sandaracinus amylolyticus DSM 53668.</title>
        <authorList>
            <person name="Sharma G."/>
            <person name="Subramanian S."/>
        </authorList>
    </citation>
    <scope>NUCLEOTIDE SEQUENCE [LARGE SCALE GENOMIC DNA]</scope>
    <source>
        <strain evidence="13 14">DSM 53668</strain>
    </source>
</reference>
<comment type="caution">
    <text evidence="9">Lacks conserved residue(s) required for the propagation of feature annotation.</text>
</comment>
<feature type="domain" description="Carbohydrate kinase FGGY C-terminal" evidence="12">
    <location>
        <begin position="275"/>
        <end position="464"/>
    </location>
</feature>
<keyword evidence="3 9" id="KW-0808">Transferase</keyword>
<feature type="binding site" evidence="9">
    <location>
        <position position="281"/>
    </location>
    <ligand>
        <name>ADP</name>
        <dbReference type="ChEBI" id="CHEBI:456216"/>
    </ligand>
</feature>
<dbReference type="KEGG" id="samy:DB32_002562"/>
<name>A0A0F6YH72_9BACT</name>
<dbReference type="EC" id="2.7.1.30" evidence="9"/>
<dbReference type="EMBL" id="CP011125">
    <property type="protein sequence ID" value="AKF05413.1"/>
    <property type="molecule type" value="Genomic_DNA"/>
</dbReference>
<dbReference type="Pfam" id="PF00370">
    <property type="entry name" value="FGGY_N"/>
    <property type="match status" value="1"/>
</dbReference>
<feature type="binding site" evidence="9">
    <location>
        <position position="149"/>
    </location>
    <ligand>
        <name>sn-glycerol 3-phosphate</name>
        <dbReference type="ChEBI" id="CHEBI:57597"/>
    </ligand>
</feature>
<feature type="binding site" evidence="9">
    <location>
        <position position="98"/>
    </location>
    <ligand>
        <name>glycerol</name>
        <dbReference type="ChEBI" id="CHEBI:17754"/>
    </ligand>
</feature>
<evidence type="ECO:0000256" key="8">
    <source>
        <dbReference type="ARBA" id="ARBA00052101"/>
    </source>
</evidence>
<feature type="binding site" evidence="9">
    <location>
        <position position="429"/>
    </location>
    <ligand>
        <name>ADP</name>
        <dbReference type="ChEBI" id="CHEBI:456216"/>
    </ligand>
</feature>
<dbReference type="STRING" id="927083.DB32_002562"/>
<feature type="binding site" evidence="9">
    <location>
        <position position="27"/>
    </location>
    <ligand>
        <name>sn-glycerol 3-phosphate</name>
        <dbReference type="ChEBI" id="CHEBI:57597"/>
    </ligand>
</feature>
<feature type="binding site" evidence="9">
    <location>
        <position position="328"/>
    </location>
    <ligand>
        <name>ATP</name>
        <dbReference type="ChEBI" id="CHEBI:30616"/>
    </ligand>
</feature>
<dbReference type="InterPro" id="IPR018483">
    <property type="entry name" value="Carb_kinase_FGGY_CS"/>
</dbReference>
<dbReference type="FunFam" id="3.30.420.40:FF:000007">
    <property type="entry name" value="Glycerol kinase"/>
    <property type="match status" value="1"/>
</dbReference>
<evidence type="ECO:0000256" key="4">
    <source>
        <dbReference type="ARBA" id="ARBA00022741"/>
    </source>
</evidence>
<feature type="binding site" evidence="9">
    <location>
        <position position="27"/>
    </location>
    <ligand>
        <name>ADP</name>
        <dbReference type="ChEBI" id="CHEBI:456216"/>
    </ligand>
</feature>
<evidence type="ECO:0000256" key="6">
    <source>
        <dbReference type="ARBA" id="ARBA00022798"/>
    </source>
</evidence>
<gene>
    <name evidence="9" type="primary">glpK</name>
    <name evidence="13" type="ORF">DB32_002562</name>
</gene>
<evidence type="ECO:0000256" key="10">
    <source>
        <dbReference type="RuleBase" id="RU003733"/>
    </source>
</evidence>
<feature type="binding site" evidence="9">
    <location>
        <position position="28"/>
    </location>
    <ligand>
        <name>ATP</name>
        <dbReference type="ChEBI" id="CHEBI:30616"/>
    </ligand>
</feature>
<feature type="binding site" evidence="9">
    <location>
        <position position="425"/>
    </location>
    <ligand>
        <name>ADP</name>
        <dbReference type="ChEBI" id="CHEBI:456216"/>
    </ligand>
</feature>